<reference evidence="1 2" key="1">
    <citation type="journal article" date="2018" name="Syst. Appl. Microbiol.">
        <title>Characterization and high-quality draft genome sequence of Herbivorax saccincola A7, an anaerobic, alkaliphilic, thermophilic, cellulolytic, and xylanolytic bacterium.</title>
        <authorList>
            <person name="Aikawa S."/>
            <person name="Baramee S."/>
            <person name="Sermsathanaswadi J."/>
            <person name="Thianheng P."/>
            <person name="Tachaapaikoon C."/>
            <person name="Shikata A."/>
            <person name="Waeonukul R."/>
            <person name="Pason P."/>
            <person name="Ratanakhanokchai K."/>
            <person name="Kosugi A."/>
        </authorList>
    </citation>
    <scope>NUCLEOTIDE SEQUENCE [LARGE SCALE GENOMIC DNA]</scope>
    <source>
        <strain evidence="1 2">A7</strain>
    </source>
</reference>
<organism evidence="1 2">
    <name type="scientific">Acetivibrio saccincola</name>
    <dbReference type="NCBI Taxonomy" id="1677857"/>
    <lineage>
        <taxon>Bacteria</taxon>
        <taxon>Bacillati</taxon>
        <taxon>Bacillota</taxon>
        <taxon>Clostridia</taxon>
        <taxon>Eubacteriales</taxon>
        <taxon>Oscillospiraceae</taxon>
        <taxon>Acetivibrio</taxon>
    </lineage>
</organism>
<sequence length="293" mass="33798">MEMKKSALKLKNDRLKVEIDYPGNSYNGSRFDWTGFITDVCLDDKYSFCTKESLIPGKGSGGVGLCNEFGIHTPIGYDLAKPGEKFLKLGVGLLTRPDESDYFFFDKYQVSPFEVVVKEEDDSITFILNHLDCNGYSAKMTKKLSIKDNTLTIDYQLENTGKKTIVTEEYCHNFISINENPIDKGYILRFPYNINIKEVPEVLTFKDNEIKIIKNPKNDFHCIIEGYDSIDNHYWELVFEPLKAGVREYSNFNVKSLALWGTTHVISPEVFIDVNIQPGKIQKWARKYEFFTY</sequence>
<dbReference type="EMBL" id="NEMB01000003">
    <property type="protein sequence ID" value="PQQ67377.1"/>
    <property type="molecule type" value="Genomic_DNA"/>
</dbReference>
<dbReference type="Proteomes" id="UP000239720">
    <property type="component" value="Unassembled WGS sequence"/>
</dbReference>
<evidence type="ECO:0008006" key="3">
    <source>
        <dbReference type="Google" id="ProtNLM"/>
    </source>
</evidence>
<dbReference type="InterPro" id="IPR014718">
    <property type="entry name" value="GH-type_carb-bd"/>
</dbReference>
<evidence type="ECO:0000313" key="2">
    <source>
        <dbReference type="Proteomes" id="UP000239720"/>
    </source>
</evidence>
<gene>
    <name evidence="1" type="ORF">B9R14_11890</name>
</gene>
<protein>
    <recommendedName>
        <fullName evidence="3">Galactose mutarotase</fullName>
    </recommendedName>
</protein>
<dbReference type="OrthoDB" id="5621785at2"/>
<dbReference type="AlphaFoldDB" id="A0A2S8RC45"/>
<dbReference type="GO" id="GO:0030246">
    <property type="term" value="F:carbohydrate binding"/>
    <property type="evidence" value="ECO:0007669"/>
    <property type="project" value="InterPro"/>
</dbReference>
<accession>A0A2S8RC45</accession>
<comment type="caution">
    <text evidence="1">The sequence shown here is derived from an EMBL/GenBank/DDBJ whole genome shotgun (WGS) entry which is preliminary data.</text>
</comment>
<name>A0A2S8RC45_9FIRM</name>
<proteinExistence type="predicted"/>
<evidence type="ECO:0000313" key="1">
    <source>
        <dbReference type="EMBL" id="PQQ67377.1"/>
    </source>
</evidence>
<dbReference type="Gene3D" id="2.70.98.10">
    <property type="match status" value="1"/>
</dbReference>